<dbReference type="Pfam" id="PF10545">
    <property type="entry name" value="MADF_DNA_bdg"/>
    <property type="match status" value="1"/>
</dbReference>
<feature type="region of interest" description="Disordered" evidence="1">
    <location>
        <begin position="161"/>
        <end position="202"/>
    </location>
</feature>
<feature type="region of interest" description="Disordered" evidence="1">
    <location>
        <begin position="277"/>
        <end position="302"/>
    </location>
</feature>
<feature type="compositionally biased region" description="Polar residues" evidence="1">
    <location>
        <begin position="284"/>
        <end position="293"/>
    </location>
</feature>
<reference evidence="3 4" key="1">
    <citation type="submission" date="2024-02" db="EMBL/GenBank/DDBJ databases">
        <title>Chromosome-scale genome assembly of the rough periwinkle Littorina saxatilis.</title>
        <authorList>
            <person name="De Jode A."/>
            <person name="Faria R."/>
            <person name="Formenti G."/>
            <person name="Sims Y."/>
            <person name="Smith T.P."/>
            <person name="Tracey A."/>
            <person name="Wood J.M.D."/>
            <person name="Zagrodzka Z.B."/>
            <person name="Johannesson K."/>
            <person name="Butlin R.K."/>
            <person name="Leder E.H."/>
        </authorList>
    </citation>
    <scope>NUCLEOTIDE SEQUENCE [LARGE SCALE GENOMIC DNA]</scope>
    <source>
        <strain evidence="3">Snail1</strain>
        <tissue evidence="3">Muscle</tissue>
    </source>
</reference>
<name>A0AAN9AIP7_9CAEN</name>
<dbReference type="Proteomes" id="UP001374579">
    <property type="component" value="Unassembled WGS sequence"/>
</dbReference>
<evidence type="ECO:0000259" key="2">
    <source>
        <dbReference type="PROSITE" id="PS51029"/>
    </source>
</evidence>
<proteinExistence type="predicted"/>
<sequence length="302" mass="34331">MKGKHISVEDITLFIERVRINPSLYNTTDIDYKDQTKVFNTWENIAKTMGLREMKGVDWKKRWRNMRDVYVKKRRTIRTTKNPLTMERAKSWRYLHLMTFLEGQIDDGGSTDDFGPAVDSDNAELSNAEGEVYGEDDSASCSEKPVVVSLDMSCEPEMNPFTATPAAPSLASSTLHSNDTSKRVTSSISRGQKRTLDGGYDHETESPFAEIVKNHKSFRDDIHSPPRSAEHVFFDSYALRMANLPHETRSYLQLQISQLFFNAENPGRPPVPVISLPQHEAAHTQRTPSYLNSKSERDADLN</sequence>
<keyword evidence="4" id="KW-1185">Reference proteome</keyword>
<dbReference type="AlphaFoldDB" id="A0AAN9AIP7"/>
<comment type="caution">
    <text evidence="3">The sequence shown here is derived from an EMBL/GenBank/DDBJ whole genome shotgun (WGS) entry which is preliminary data.</text>
</comment>
<dbReference type="PANTHER" id="PTHR12243:SF67">
    <property type="entry name" value="COREPRESSOR OF PANGOLIN, ISOFORM A-RELATED"/>
    <property type="match status" value="1"/>
</dbReference>
<dbReference type="SMART" id="SM00595">
    <property type="entry name" value="MADF"/>
    <property type="match status" value="1"/>
</dbReference>
<evidence type="ECO:0000256" key="1">
    <source>
        <dbReference type="SAM" id="MobiDB-lite"/>
    </source>
</evidence>
<dbReference type="PROSITE" id="PS51029">
    <property type="entry name" value="MADF"/>
    <property type="match status" value="1"/>
</dbReference>
<dbReference type="EMBL" id="JBAMIC010004070">
    <property type="protein sequence ID" value="KAK7087675.1"/>
    <property type="molecule type" value="Genomic_DNA"/>
</dbReference>
<dbReference type="InterPro" id="IPR006578">
    <property type="entry name" value="MADF-dom"/>
</dbReference>
<gene>
    <name evidence="3" type="ORF">V1264_021694</name>
</gene>
<evidence type="ECO:0000313" key="3">
    <source>
        <dbReference type="EMBL" id="KAK7087675.1"/>
    </source>
</evidence>
<dbReference type="InterPro" id="IPR039353">
    <property type="entry name" value="TF_Adf1"/>
</dbReference>
<protein>
    <recommendedName>
        <fullName evidence="2">MADF domain-containing protein</fullName>
    </recommendedName>
</protein>
<feature type="compositionally biased region" description="Low complexity" evidence="1">
    <location>
        <begin position="162"/>
        <end position="175"/>
    </location>
</feature>
<accession>A0AAN9AIP7</accession>
<evidence type="ECO:0000313" key="4">
    <source>
        <dbReference type="Proteomes" id="UP001374579"/>
    </source>
</evidence>
<feature type="domain" description="MADF" evidence="2">
    <location>
        <begin position="13"/>
        <end position="106"/>
    </location>
</feature>
<organism evidence="3 4">
    <name type="scientific">Littorina saxatilis</name>
    <dbReference type="NCBI Taxonomy" id="31220"/>
    <lineage>
        <taxon>Eukaryota</taxon>
        <taxon>Metazoa</taxon>
        <taxon>Spiralia</taxon>
        <taxon>Lophotrochozoa</taxon>
        <taxon>Mollusca</taxon>
        <taxon>Gastropoda</taxon>
        <taxon>Caenogastropoda</taxon>
        <taxon>Littorinimorpha</taxon>
        <taxon>Littorinoidea</taxon>
        <taxon>Littorinidae</taxon>
        <taxon>Littorina</taxon>
    </lineage>
</organism>
<dbReference type="PANTHER" id="PTHR12243">
    <property type="entry name" value="MADF DOMAIN TRANSCRIPTION FACTOR"/>
    <property type="match status" value="1"/>
</dbReference>